<dbReference type="PANTHER" id="PTHR24414:SF145">
    <property type="entry name" value="F-BOX DOMAIN-CONTAINING PROTEIN"/>
    <property type="match status" value="1"/>
</dbReference>
<organism evidence="3 4">
    <name type="scientific">Eruca vesicaria subsp. sativa</name>
    <name type="common">Garden rocket</name>
    <name type="synonym">Eruca sativa</name>
    <dbReference type="NCBI Taxonomy" id="29727"/>
    <lineage>
        <taxon>Eukaryota</taxon>
        <taxon>Viridiplantae</taxon>
        <taxon>Streptophyta</taxon>
        <taxon>Embryophyta</taxon>
        <taxon>Tracheophyta</taxon>
        <taxon>Spermatophyta</taxon>
        <taxon>Magnoliopsida</taxon>
        <taxon>eudicotyledons</taxon>
        <taxon>Gunneridae</taxon>
        <taxon>Pentapetalae</taxon>
        <taxon>rosids</taxon>
        <taxon>malvids</taxon>
        <taxon>Brassicales</taxon>
        <taxon>Brassicaceae</taxon>
        <taxon>Brassiceae</taxon>
        <taxon>Eruca</taxon>
    </lineage>
</organism>
<dbReference type="Pfam" id="PF25210">
    <property type="entry name" value="Kelch_FKB95"/>
    <property type="match status" value="1"/>
</dbReference>
<dbReference type="InterPro" id="IPR050354">
    <property type="entry name" value="F-box/kelch-repeat_ARATH"/>
</dbReference>
<sequence length="367" mass="41387">MNVSASSGLCSLPEDVAINCLAKVSRFDLAVLAMSSKSHRALVSSPKLLEQRRRMGCMEPCLYVCLQISGNPRWFVLNPHHRRLNPIIPWNPSQAPELSSFVVVDGGIYVLGGLINGRRTSDVWFLDCSTHTWNRAPSMKKPRASASANLIDGKIYVCGGCREEEAIATHWVDVFDLKSQTWGTCFSPKMTRSSFHQSAVIEEEKTVYAVNKEGEGYYMCPSKKWEGTWGVRRDPFSGTREDWCATRKVLFCRAPAGRILWCDPHDFHWIQVNGVDAYHEFRWKQVEGLEAYCAIQICRLCTNSAGNIVIFWKVSPRLLWSAEISLQRVAGEIWGKVEWSDAVFKLDDTFSSGFQVLYSASVLVSAK</sequence>
<evidence type="ECO:0000259" key="2">
    <source>
        <dbReference type="Pfam" id="PF25210"/>
    </source>
</evidence>
<dbReference type="PANTHER" id="PTHR24414">
    <property type="entry name" value="F-BOX/KELCH-REPEAT PROTEIN SKIP4"/>
    <property type="match status" value="1"/>
</dbReference>
<name>A0ABC8LAB5_ERUVS</name>
<dbReference type="InterPro" id="IPR057499">
    <property type="entry name" value="Kelch_FKB95"/>
</dbReference>
<evidence type="ECO:0000313" key="4">
    <source>
        <dbReference type="Proteomes" id="UP001642260"/>
    </source>
</evidence>
<dbReference type="Pfam" id="PF00646">
    <property type="entry name" value="F-box"/>
    <property type="match status" value="1"/>
</dbReference>
<dbReference type="SUPFAM" id="SSF117281">
    <property type="entry name" value="Kelch motif"/>
    <property type="match status" value="1"/>
</dbReference>
<dbReference type="SMART" id="SM00612">
    <property type="entry name" value="Kelch"/>
    <property type="match status" value="2"/>
</dbReference>
<dbReference type="Gene3D" id="2.120.10.80">
    <property type="entry name" value="Kelch-type beta propeller"/>
    <property type="match status" value="1"/>
</dbReference>
<gene>
    <name evidence="3" type="ORF">ERUC_LOCUS32957</name>
</gene>
<comment type="caution">
    <text evidence="3">The sequence shown here is derived from an EMBL/GenBank/DDBJ whole genome shotgun (WGS) entry which is preliminary data.</text>
</comment>
<keyword evidence="4" id="KW-1185">Reference proteome</keyword>
<dbReference type="InterPro" id="IPR006652">
    <property type="entry name" value="Kelch_1"/>
</dbReference>
<dbReference type="AlphaFoldDB" id="A0ABC8LAB5"/>
<dbReference type="InterPro" id="IPR001810">
    <property type="entry name" value="F-box_dom"/>
</dbReference>
<evidence type="ECO:0008006" key="5">
    <source>
        <dbReference type="Google" id="ProtNLM"/>
    </source>
</evidence>
<proteinExistence type="predicted"/>
<feature type="domain" description="F-box" evidence="1">
    <location>
        <begin position="9"/>
        <end position="49"/>
    </location>
</feature>
<accession>A0ABC8LAB5</accession>
<dbReference type="InterPro" id="IPR015915">
    <property type="entry name" value="Kelch-typ_b-propeller"/>
</dbReference>
<protein>
    <recommendedName>
        <fullName evidence="5">F-box domain-containing protein</fullName>
    </recommendedName>
</protein>
<reference evidence="3 4" key="1">
    <citation type="submission" date="2022-03" db="EMBL/GenBank/DDBJ databases">
        <authorList>
            <person name="Macdonald S."/>
            <person name="Ahmed S."/>
            <person name="Newling K."/>
        </authorList>
    </citation>
    <scope>NUCLEOTIDE SEQUENCE [LARGE SCALE GENOMIC DNA]</scope>
</reference>
<evidence type="ECO:0000313" key="3">
    <source>
        <dbReference type="EMBL" id="CAH8379683.1"/>
    </source>
</evidence>
<dbReference type="Proteomes" id="UP001642260">
    <property type="component" value="Unassembled WGS sequence"/>
</dbReference>
<evidence type="ECO:0000259" key="1">
    <source>
        <dbReference type="Pfam" id="PF00646"/>
    </source>
</evidence>
<feature type="domain" description="FKB95-like N-terminal Kelch" evidence="2">
    <location>
        <begin position="83"/>
        <end position="344"/>
    </location>
</feature>
<dbReference type="EMBL" id="CAKOAT010486264">
    <property type="protein sequence ID" value="CAH8379683.1"/>
    <property type="molecule type" value="Genomic_DNA"/>
</dbReference>